<evidence type="ECO:0000313" key="4">
    <source>
        <dbReference type="Proteomes" id="UP000077069"/>
    </source>
</evidence>
<protein>
    <submittedName>
        <fullName evidence="3">Uncharacterized protein</fullName>
    </submittedName>
</protein>
<dbReference type="AlphaFoldDB" id="A0A177C4R0"/>
<dbReference type="RefSeq" id="XP_018032082.1">
    <property type="nucleotide sequence ID" value="XM_018180431.1"/>
</dbReference>
<keyword evidence="4" id="KW-1185">Reference proteome</keyword>
<dbReference type="OrthoDB" id="3788724at2759"/>
<dbReference type="GeneID" id="28763917"/>
<keyword evidence="2" id="KW-0732">Signal</keyword>
<feature type="signal peptide" evidence="2">
    <location>
        <begin position="1"/>
        <end position="21"/>
    </location>
</feature>
<feature type="chain" id="PRO_5008057747" evidence="2">
    <location>
        <begin position="22"/>
        <end position="367"/>
    </location>
</feature>
<feature type="compositionally biased region" description="Basic residues" evidence="1">
    <location>
        <begin position="80"/>
        <end position="103"/>
    </location>
</feature>
<evidence type="ECO:0000313" key="3">
    <source>
        <dbReference type="EMBL" id="OAG01717.1"/>
    </source>
</evidence>
<dbReference type="InParanoid" id="A0A177C4R0"/>
<feature type="compositionally biased region" description="Basic residues" evidence="1">
    <location>
        <begin position="111"/>
        <end position="123"/>
    </location>
</feature>
<feature type="region of interest" description="Disordered" evidence="1">
    <location>
        <begin position="44"/>
        <end position="176"/>
    </location>
</feature>
<evidence type="ECO:0000256" key="2">
    <source>
        <dbReference type="SAM" id="SignalP"/>
    </source>
</evidence>
<gene>
    <name evidence="3" type="ORF">CC84DRAFT_1179754</name>
</gene>
<sequence>MRAPNLALFLLSLLILYTVSAPVEDNSGVTNLLEAPVFVKSILPGRSSSDHDQARGLMSKEQDIGPDLKKRRGSSGGSRIRAKRPARKRPQKTKEKKKSGRKTKPAEKKPAQSKKKSGIKKPKTPANRNPSTKKPKKQTKACKPAKSAKGKNGKLSARAGEPVDASCPPKKKVTKTRNYRIAEKAAKKAGHKGGLVLGESYLLRFKSKPGLVNHQALIVGTVQRRKANPADGALDFVASSSELVKPLRVPTGRIAKAKQECLKLHGAKCKHRGIERVYDCKQTLDRWGKKSKFIFKGNANPEFADPKKFVQAGKAILEKDTTYDVIYNNCGTHARKLENVAQLKKGQNPLVDIELQDLENLTLEDSE</sequence>
<evidence type="ECO:0000256" key="1">
    <source>
        <dbReference type="SAM" id="MobiDB-lite"/>
    </source>
</evidence>
<feature type="compositionally biased region" description="Basic residues" evidence="1">
    <location>
        <begin position="131"/>
        <end position="140"/>
    </location>
</feature>
<name>A0A177C4R0_9PLEO</name>
<feature type="compositionally biased region" description="Basic and acidic residues" evidence="1">
    <location>
        <begin position="48"/>
        <end position="68"/>
    </location>
</feature>
<reference evidence="3 4" key="1">
    <citation type="submission" date="2016-05" db="EMBL/GenBank/DDBJ databases">
        <title>Comparative analysis of secretome profiles of manganese(II)-oxidizing ascomycete fungi.</title>
        <authorList>
            <consortium name="DOE Joint Genome Institute"/>
            <person name="Zeiner C.A."/>
            <person name="Purvine S.O."/>
            <person name="Zink E.M."/>
            <person name="Wu S."/>
            <person name="Pasa-Tolic L."/>
            <person name="Chaput D.L."/>
            <person name="Haridas S."/>
            <person name="Grigoriev I.V."/>
            <person name="Santelli C.M."/>
            <person name="Hansel C.M."/>
        </authorList>
    </citation>
    <scope>NUCLEOTIDE SEQUENCE [LARGE SCALE GENOMIC DNA]</scope>
    <source>
        <strain evidence="3 4">AP3s5-JAC2a</strain>
    </source>
</reference>
<proteinExistence type="predicted"/>
<dbReference type="EMBL" id="KV441557">
    <property type="protein sequence ID" value="OAG01717.1"/>
    <property type="molecule type" value="Genomic_DNA"/>
</dbReference>
<accession>A0A177C4R0</accession>
<organism evidence="3 4">
    <name type="scientific">Paraphaeosphaeria sporulosa</name>
    <dbReference type="NCBI Taxonomy" id="1460663"/>
    <lineage>
        <taxon>Eukaryota</taxon>
        <taxon>Fungi</taxon>
        <taxon>Dikarya</taxon>
        <taxon>Ascomycota</taxon>
        <taxon>Pezizomycotina</taxon>
        <taxon>Dothideomycetes</taxon>
        <taxon>Pleosporomycetidae</taxon>
        <taxon>Pleosporales</taxon>
        <taxon>Massarineae</taxon>
        <taxon>Didymosphaeriaceae</taxon>
        <taxon>Paraphaeosphaeria</taxon>
    </lineage>
</organism>
<dbReference type="Proteomes" id="UP000077069">
    <property type="component" value="Unassembled WGS sequence"/>
</dbReference>